<sequence length="127" mass="13411">MTRLVPALAALLAAATLAGCGPRYQTIVFELRSQPPIPVRLGADEIEIPVGIAVSVHARLESSSNIEFVPDDALDLDSEDRGILAADPTPGSHNFVFVGVAVGETCLTVEVEYEDEECIPVRVTAPG</sequence>
<evidence type="ECO:0000313" key="3">
    <source>
        <dbReference type="Proteomes" id="UP001139031"/>
    </source>
</evidence>
<dbReference type="Proteomes" id="UP001139031">
    <property type="component" value="Unassembled WGS sequence"/>
</dbReference>
<dbReference type="EMBL" id="JAIRAU010000029">
    <property type="protein sequence ID" value="MBZ5712253.1"/>
    <property type="molecule type" value="Genomic_DNA"/>
</dbReference>
<feature type="signal peptide" evidence="1">
    <location>
        <begin position="1"/>
        <end position="18"/>
    </location>
</feature>
<evidence type="ECO:0008006" key="4">
    <source>
        <dbReference type="Google" id="ProtNLM"/>
    </source>
</evidence>
<evidence type="ECO:0000256" key="1">
    <source>
        <dbReference type="SAM" id="SignalP"/>
    </source>
</evidence>
<comment type="caution">
    <text evidence="2">The sequence shown here is derived from an EMBL/GenBank/DDBJ whole genome shotgun (WGS) entry which is preliminary data.</text>
</comment>
<dbReference type="RefSeq" id="WP_224194015.1">
    <property type="nucleotide sequence ID" value="NZ_JAIRAU010000029.1"/>
</dbReference>
<accession>A0ABS7TVG6</accession>
<evidence type="ECO:0000313" key="2">
    <source>
        <dbReference type="EMBL" id="MBZ5712253.1"/>
    </source>
</evidence>
<organism evidence="2 3">
    <name type="scientific">Nannocystis pusilla</name>
    <dbReference type="NCBI Taxonomy" id="889268"/>
    <lineage>
        <taxon>Bacteria</taxon>
        <taxon>Pseudomonadati</taxon>
        <taxon>Myxococcota</taxon>
        <taxon>Polyangia</taxon>
        <taxon>Nannocystales</taxon>
        <taxon>Nannocystaceae</taxon>
        <taxon>Nannocystis</taxon>
    </lineage>
</organism>
<keyword evidence="3" id="KW-1185">Reference proteome</keyword>
<reference evidence="2" key="1">
    <citation type="submission" date="2021-08" db="EMBL/GenBank/DDBJ databases">
        <authorList>
            <person name="Stevens D.C."/>
        </authorList>
    </citation>
    <scope>NUCLEOTIDE SEQUENCE</scope>
    <source>
        <strain evidence="2">DSM 53165</strain>
    </source>
</reference>
<gene>
    <name evidence="2" type="ORF">K7C98_23680</name>
</gene>
<name>A0ABS7TVG6_9BACT</name>
<keyword evidence="1" id="KW-0732">Signal</keyword>
<proteinExistence type="predicted"/>
<protein>
    <recommendedName>
        <fullName evidence="4">Lipoprotein</fullName>
    </recommendedName>
</protein>
<feature type="chain" id="PRO_5045644526" description="Lipoprotein" evidence="1">
    <location>
        <begin position="19"/>
        <end position="127"/>
    </location>
</feature>
<dbReference type="PROSITE" id="PS51257">
    <property type="entry name" value="PROKAR_LIPOPROTEIN"/>
    <property type="match status" value="1"/>
</dbReference>